<dbReference type="EMBL" id="VXIS01000042">
    <property type="protein sequence ID" value="KAA8910763.1"/>
    <property type="molecule type" value="Genomic_DNA"/>
</dbReference>
<proteinExistence type="predicted"/>
<sequence length="149" mass="16711">MVPLLIRPLRKPRPSCDRLCGPLALNEPHPSRETARRHQKGPQLAQWQVAVHTSSFCRRRNTCSIWRFYRRGLDEMREDPEAFQAQSEDVELEAMSESMKEEDAQGGNPVGRAELAAREEEELKAKLELEVKAGGGGATVSVGCGIWVE</sequence>
<gene>
    <name evidence="2" type="ORF">FN846DRAFT_937722</name>
</gene>
<protein>
    <submittedName>
        <fullName evidence="2">Uncharacterized protein</fullName>
    </submittedName>
</protein>
<name>A0A5J5F3X5_9PEZI</name>
<evidence type="ECO:0000313" key="2">
    <source>
        <dbReference type="EMBL" id="KAA8910763.1"/>
    </source>
</evidence>
<dbReference type="InParanoid" id="A0A5J5F3X5"/>
<dbReference type="AlphaFoldDB" id="A0A5J5F3X5"/>
<accession>A0A5J5F3X5</accession>
<comment type="caution">
    <text evidence="2">The sequence shown here is derived from an EMBL/GenBank/DDBJ whole genome shotgun (WGS) entry which is preliminary data.</text>
</comment>
<keyword evidence="3" id="KW-1185">Reference proteome</keyword>
<evidence type="ECO:0000313" key="3">
    <source>
        <dbReference type="Proteomes" id="UP000326924"/>
    </source>
</evidence>
<organism evidence="2 3">
    <name type="scientific">Sphaerosporella brunnea</name>
    <dbReference type="NCBI Taxonomy" id="1250544"/>
    <lineage>
        <taxon>Eukaryota</taxon>
        <taxon>Fungi</taxon>
        <taxon>Dikarya</taxon>
        <taxon>Ascomycota</taxon>
        <taxon>Pezizomycotina</taxon>
        <taxon>Pezizomycetes</taxon>
        <taxon>Pezizales</taxon>
        <taxon>Pyronemataceae</taxon>
        <taxon>Sphaerosporella</taxon>
    </lineage>
</organism>
<feature type="region of interest" description="Disordered" evidence="1">
    <location>
        <begin position="22"/>
        <end position="42"/>
    </location>
</feature>
<dbReference type="Proteomes" id="UP000326924">
    <property type="component" value="Unassembled WGS sequence"/>
</dbReference>
<reference evidence="2 3" key="1">
    <citation type="submission" date="2019-09" db="EMBL/GenBank/DDBJ databases">
        <title>Draft genome of the ectomycorrhizal ascomycete Sphaerosporella brunnea.</title>
        <authorList>
            <consortium name="DOE Joint Genome Institute"/>
            <person name="Benucci G.M."/>
            <person name="Marozzi G."/>
            <person name="Antonielli L."/>
            <person name="Sanchez S."/>
            <person name="Marco P."/>
            <person name="Wang X."/>
            <person name="Falini L.B."/>
            <person name="Barry K."/>
            <person name="Haridas S."/>
            <person name="Lipzen A."/>
            <person name="Labutti K."/>
            <person name="Grigoriev I.V."/>
            <person name="Murat C."/>
            <person name="Martin F."/>
            <person name="Albertini E."/>
            <person name="Donnini D."/>
            <person name="Bonito G."/>
        </authorList>
    </citation>
    <scope>NUCLEOTIDE SEQUENCE [LARGE SCALE GENOMIC DNA]</scope>
    <source>
        <strain evidence="2 3">Sb_GMNB300</strain>
    </source>
</reference>
<evidence type="ECO:0000256" key="1">
    <source>
        <dbReference type="SAM" id="MobiDB-lite"/>
    </source>
</evidence>